<evidence type="ECO:0000256" key="2">
    <source>
        <dbReference type="SAM" id="Phobius"/>
    </source>
</evidence>
<keyword evidence="2" id="KW-0472">Membrane</keyword>
<keyword evidence="2" id="KW-0812">Transmembrane</keyword>
<proteinExistence type="predicted"/>
<dbReference type="RefSeq" id="WP_380525218.1">
    <property type="nucleotide sequence ID" value="NZ_JBHEZZ010000044.1"/>
</dbReference>
<gene>
    <name evidence="3" type="ORF">ACEZDJ_39345</name>
</gene>
<sequence>MNGFEDGGDTPHSGPGDDGAPAGEPDPVLAQLMPPDPVDPVDPPGRRGFFSRRRNIAVVAGAAVLAVGGGIAIGVVVSAGSSNTTASAPSGFKGGKGRGALGAGESGSNARSVNEPGGTSGTVSSVSGTGFTVTTPTGGKITVSAGSSTAYRDATSGTPTAASADTLKDGVGVLVFGTVNNKSVTATTVTVEPAGSPYTTASSDVSALQRGQKAGNQAFGTIPADYSDGQGTSVGAAPSDQAVAAALAKYPGGLIDRVVQLSDGGYEVHDIGTTMHHIFEDSTFKVIGAN</sequence>
<dbReference type="Proteomes" id="UP001592528">
    <property type="component" value="Unassembled WGS sequence"/>
</dbReference>
<protein>
    <submittedName>
        <fullName evidence="3">Uncharacterized protein</fullName>
    </submittedName>
</protein>
<feature type="compositionally biased region" description="Low complexity" evidence="1">
    <location>
        <begin position="18"/>
        <end position="27"/>
    </location>
</feature>
<feature type="transmembrane region" description="Helical" evidence="2">
    <location>
        <begin position="56"/>
        <end position="77"/>
    </location>
</feature>
<dbReference type="EMBL" id="JBHEZZ010000044">
    <property type="protein sequence ID" value="MFC1407354.1"/>
    <property type="molecule type" value="Genomic_DNA"/>
</dbReference>
<evidence type="ECO:0000313" key="4">
    <source>
        <dbReference type="Proteomes" id="UP001592528"/>
    </source>
</evidence>
<accession>A0ABV6V0U7</accession>
<feature type="compositionally biased region" description="Polar residues" evidence="1">
    <location>
        <begin position="144"/>
        <end position="161"/>
    </location>
</feature>
<evidence type="ECO:0000313" key="3">
    <source>
        <dbReference type="EMBL" id="MFC1407354.1"/>
    </source>
</evidence>
<keyword evidence="4" id="KW-1185">Reference proteome</keyword>
<feature type="compositionally biased region" description="Gly residues" evidence="1">
    <location>
        <begin position="92"/>
        <end position="105"/>
    </location>
</feature>
<keyword evidence="2" id="KW-1133">Transmembrane helix</keyword>
<organism evidence="3 4">
    <name type="scientific">Streptacidiphilus cavernicola</name>
    <dbReference type="NCBI Taxonomy" id="3342716"/>
    <lineage>
        <taxon>Bacteria</taxon>
        <taxon>Bacillati</taxon>
        <taxon>Actinomycetota</taxon>
        <taxon>Actinomycetes</taxon>
        <taxon>Kitasatosporales</taxon>
        <taxon>Streptomycetaceae</taxon>
        <taxon>Streptacidiphilus</taxon>
    </lineage>
</organism>
<feature type="compositionally biased region" description="Pro residues" evidence="1">
    <location>
        <begin position="34"/>
        <end position="43"/>
    </location>
</feature>
<feature type="region of interest" description="Disordered" evidence="1">
    <location>
        <begin position="1"/>
        <end position="46"/>
    </location>
</feature>
<feature type="compositionally biased region" description="Low complexity" evidence="1">
    <location>
        <begin position="121"/>
        <end position="139"/>
    </location>
</feature>
<feature type="region of interest" description="Disordered" evidence="1">
    <location>
        <begin position="82"/>
        <end position="161"/>
    </location>
</feature>
<comment type="caution">
    <text evidence="3">The sequence shown here is derived from an EMBL/GenBank/DDBJ whole genome shotgun (WGS) entry which is preliminary data.</text>
</comment>
<name>A0ABV6V0U7_9ACTN</name>
<evidence type="ECO:0000256" key="1">
    <source>
        <dbReference type="SAM" id="MobiDB-lite"/>
    </source>
</evidence>
<reference evidence="3 4" key="1">
    <citation type="submission" date="2024-09" db="EMBL/GenBank/DDBJ databases">
        <authorList>
            <person name="Lee S.D."/>
        </authorList>
    </citation>
    <scope>NUCLEOTIDE SEQUENCE [LARGE SCALE GENOMIC DNA]</scope>
    <source>
        <strain evidence="3 4">N1-5</strain>
    </source>
</reference>